<comment type="similarity">
    <text evidence="2">Belongs to the GMC oxidoreductase family.</text>
</comment>
<name>A0ABV1RIV3_9ALTE</name>
<protein>
    <submittedName>
        <fullName evidence="8">GMC family oxidoreductase</fullName>
    </submittedName>
</protein>
<dbReference type="PANTHER" id="PTHR42784">
    <property type="entry name" value="PYRANOSE 2-OXIDASE"/>
    <property type="match status" value="1"/>
</dbReference>
<keyword evidence="3" id="KW-0285">Flavoprotein</keyword>
<reference evidence="8 9" key="1">
    <citation type="submission" date="2024-06" db="EMBL/GenBank/DDBJ databases">
        <authorList>
            <person name="Chen R.Y."/>
        </authorList>
    </citation>
    <scope>NUCLEOTIDE SEQUENCE [LARGE SCALE GENOMIC DNA]</scope>
    <source>
        <strain evidence="8 9">D2</strain>
    </source>
</reference>
<evidence type="ECO:0000313" key="8">
    <source>
        <dbReference type="EMBL" id="MER2492876.1"/>
    </source>
</evidence>
<dbReference type="InterPro" id="IPR051473">
    <property type="entry name" value="P2Ox-like"/>
</dbReference>
<evidence type="ECO:0000259" key="7">
    <source>
        <dbReference type="Pfam" id="PF05199"/>
    </source>
</evidence>
<dbReference type="Gene3D" id="3.50.50.60">
    <property type="entry name" value="FAD/NAD(P)-binding domain"/>
    <property type="match status" value="2"/>
</dbReference>
<organism evidence="8 9">
    <name type="scientific">Catenovulum sediminis</name>
    <dbReference type="NCBI Taxonomy" id="1740262"/>
    <lineage>
        <taxon>Bacteria</taxon>
        <taxon>Pseudomonadati</taxon>
        <taxon>Pseudomonadota</taxon>
        <taxon>Gammaproteobacteria</taxon>
        <taxon>Alteromonadales</taxon>
        <taxon>Alteromonadaceae</taxon>
        <taxon>Catenovulum</taxon>
    </lineage>
</organism>
<comment type="cofactor">
    <cofactor evidence="1">
        <name>FAD</name>
        <dbReference type="ChEBI" id="CHEBI:57692"/>
    </cofactor>
</comment>
<accession>A0ABV1RIV3</accession>
<evidence type="ECO:0000256" key="2">
    <source>
        <dbReference type="ARBA" id="ARBA00010790"/>
    </source>
</evidence>
<dbReference type="Pfam" id="PF05199">
    <property type="entry name" value="GMC_oxred_C"/>
    <property type="match status" value="1"/>
</dbReference>
<dbReference type="SUPFAM" id="SSF54373">
    <property type="entry name" value="FAD-linked reductases, C-terminal domain"/>
    <property type="match status" value="1"/>
</dbReference>
<evidence type="ECO:0000256" key="4">
    <source>
        <dbReference type="ARBA" id="ARBA00022827"/>
    </source>
</evidence>
<gene>
    <name evidence="8" type="ORF">ABS311_13400</name>
</gene>
<evidence type="ECO:0000256" key="1">
    <source>
        <dbReference type="ARBA" id="ARBA00001974"/>
    </source>
</evidence>
<dbReference type="InterPro" id="IPR036188">
    <property type="entry name" value="FAD/NAD-bd_sf"/>
</dbReference>
<dbReference type="SUPFAM" id="SSF51905">
    <property type="entry name" value="FAD/NAD(P)-binding domain"/>
    <property type="match status" value="1"/>
</dbReference>
<dbReference type="InterPro" id="IPR000172">
    <property type="entry name" value="GMC_OxRdtase_N"/>
</dbReference>
<keyword evidence="5" id="KW-0560">Oxidoreductase</keyword>
<dbReference type="PANTHER" id="PTHR42784:SF1">
    <property type="entry name" value="PYRANOSE 2-OXIDASE"/>
    <property type="match status" value="1"/>
</dbReference>
<feature type="domain" description="Glucose-methanol-choline oxidoreductase C-terminal" evidence="7">
    <location>
        <begin position="439"/>
        <end position="558"/>
    </location>
</feature>
<proteinExistence type="inferred from homology"/>
<evidence type="ECO:0000256" key="5">
    <source>
        <dbReference type="ARBA" id="ARBA00023002"/>
    </source>
</evidence>
<dbReference type="EMBL" id="JBELOE010000236">
    <property type="protein sequence ID" value="MER2492876.1"/>
    <property type="molecule type" value="Genomic_DNA"/>
</dbReference>
<evidence type="ECO:0000313" key="9">
    <source>
        <dbReference type="Proteomes" id="UP001467690"/>
    </source>
</evidence>
<dbReference type="Pfam" id="PF00732">
    <property type="entry name" value="GMC_oxred_N"/>
    <property type="match status" value="1"/>
</dbReference>
<keyword evidence="9" id="KW-1185">Reference proteome</keyword>
<dbReference type="Proteomes" id="UP001467690">
    <property type="component" value="Unassembled WGS sequence"/>
</dbReference>
<evidence type="ECO:0000256" key="3">
    <source>
        <dbReference type="ARBA" id="ARBA00022630"/>
    </source>
</evidence>
<keyword evidence="4" id="KW-0274">FAD</keyword>
<comment type="caution">
    <text evidence="8">The sequence shown here is derived from an EMBL/GenBank/DDBJ whole genome shotgun (WGS) entry which is preliminary data.</text>
</comment>
<dbReference type="InterPro" id="IPR007867">
    <property type="entry name" value="GMC_OxRtase_C"/>
</dbReference>
<evidence type="ECO:0000259" key="6">
    <source>
        <dbReference type="Pfam" id="PF00732"/>
    </source>
</evidence>
<feature type="domain" description="Glucose-methanol-choline oxidoreductase N-terminal" evidence="6">
    <location>
        <begin position="17"/>
        <end position="347"/>
    </location>
</feature>
<sequence>MKKETYINESNEVYDAIVIGSGITGGWAAKELTERGFKTLMIERGRVVEHRKDYIAEGKGPWEFPHRTKVNNLLVEEQYKIQSQCYAFHDGTKHFFGNDRDLPYSTEEGTDFSWIRANQLGGKSLLWHRQSYRLSDYDFSANLKDGIGNDWPIRYKDLAPWYDYVEKFVGISGNYDNLPQLPNSQFQPPFEMTKPEQDFVKTMAEVYPDRPAIMGRCAHLTAPQKIQVELGRMKCMARNECQKGCSFGAYFSTQSATLPAAARTGNLYIAPNSVVESLIYDEKTNKVKGVNVVDNDTLKTREYYGKIVFLCASTLASTQIMLNSKSRKFPNGIANSSGVLGHYLMDHNYNARAYAEIDGYEDEYYMGRRPTGIYIPNFRYEPKRYHKDYKRGYALSGGAGRSDWKGMAKSNGFGVDFKNKLKHPGKWGMSLGAQGEMLPNRENQMTLHNSKKDKWGIPQIHFNCKWSENEKRMMEDAAQTAAQMLEKAGYKNVQSSFSERPPGIAIHEVGTARMGRDAKESVLNGYNQCHDIDNLFVTDGSAFCSSAVVNPSLTFMALTARAVDYAVKEVKAGRL</sequence>
<dbReference type="RefSeq" id="WP_350402351.1">
    <property type="nucleotide sequence ID" value="NZ_JBELOE010000236.1"/>
</dbReference>